<dbReference type="AlphaFoldDB" id="A0AAV9JGU3"/>
<gene>
    <name evidence="1" type="ORF">LTR36_004540</name>
</gene>
<protein>
    <submittedName>
        <fullName evidence="1">Uncharacterized protein</fullName>
    </submittedName>
</protein>
<evidence type="ECO:0000313" key="1">
    <source>
        <dbReference type="EMBL" id="KAK4544042.1"/>
    </source>
</evidence>
<accession>A0AAV9JGU3</accession>
<proteinExistence type="predicted"/>
<evidence type="ECO:0000313" key="2">
    <source>
        <dbReference type="Proteomes" id="UP001324427"/>
    </source>
</evidence>
<reference evidence="1 2" key="1">
    <citation type="submission" date="2021-11" db="EMBL/GenBank/DDBJ databases">
        <title>Black yeast isolated from Biological Soil Crust.</title>
        <authorList>
            <person name="Kurbessoian T."/>
        </authorList>
    </citation>
    <scope>NUCLEOTIDE SEQUENCE [LARGE SCALE GENOMIC DNA]</scope>
    <source>
        <strain evidence="1 2">CCFEE 5522</strain>
    </source>
</reference>
<dbReference type="EMBL" id="JAVFHQ010000027">
    <property type="protein sequence ID" value="KAK4544042.1"/>
    <property type="molecule type" value="Genomic_DNA"/>
</dbReference>
<organism evidence="1 2">
    <name type="scientific">Oleoguttula mirabilis</name>
    <dbReference type="NCBI Taxonomy" id="1507867"/>
    <lineage>
        <taxon>Eukaryota</taxon>
        <taxon>Fungi</taxon>
        <taxon>Dikarya</taxon>
        <taxon>Ascomycota</taxon>
        <taxon>Pezizomycotina</taxon>
        <taxon>Dothideomycetes</taxon>
        <taxon>Dothideomycetidae</taxon>
        <taxon>Mycosphaerellales</taxon>
        <taxon>Teratosphaeriaceae</taxon>
        <taxon>Oleoguttula</taxon>
    </lineage>
</organism>
<keyword evidence="2" id="KW-1185">Reference proteome</keyword>
<sequence>MSDVKHEPSHFLRIPPELRLHMYSYIVCRSDVCNVDVIGMPMHPILQTNKLIREEAFEAVHCHALLSFRLHDFRTFSRFMALHRQFCVGTNREHAIRISVDTETPRAKDGTFDQMLKGRWRQREQINPSVSLAFVDRPSSM</sequence>
<comment type="caution">
    <text evidence="1">The sequence shown here is derived from an EMBL/GenBank/DDBJ whole genome shotgun (WGS) entry which is preliminary data.</text>
</comment>
<dbReference type="Proteomes" id="UP001324427">
    <property type="component" value="Unassembled WGS sequence"/>
</dbReference>
<name>A0AAV9JGU3_9PEZI</name>